<name>A0A6A6CCU2_ZASCE</name>
<protein>
    <submittedName>
        <fullName evidence="2">Uncharacterized protein</fullName>
    </submittedName>
</protein>
<reference evidence="2" key="1">
    <citation type="journal article" date="2020" name="Stud. Mycol.">
        <title>101 Dothideomycetes genomes: a test case for predicting lifestyles and emergence of pathogens.</title>
        <authorList>
            <person name="Haridas S."/>
            <person name="Albert R."/>
            <person name="Binder M."/>
            <person name="Bloem J."/>
            <person name="Labutti K."/>
            <person name="Salamov A."/>
            <person name="Andreopoulos B."/>
            <person name="Baker S."/>
            <person name="Barry K."/>
            <person name="Bills G."/>
            <person name="Bluhm B."/>
            <person name="Cannon C."/>
            <person name="Castanera R."/>
            <person name="Culley D."/>
            <person name="Daum C."/>
            <person name="Ezra D."/>
            <person name="Gonzalez J."/>
            <person name="Henrissat B."/>
            <person name="Kuo A."/>
            <person name="Liang C."/>
            <person name="Lipzen A."/>
            <person name="Lutzoni F."/>
            <person name="Magnuson J."/>
            <person name="Mondo S."/>
            <person name="Nolan M."/>
            <person name="Ohm R."/>
            <person name="Pangilinan J."/>
            <person name="Park H.-J."/>
            <person name="Ramirez L."/>
            <person name="Alfaro M."/>
            <person name="Sun H."/>
            <person name="Tritt A."/>
            <person name="Yoshinaga Y."/>
            <person name="Zwiers L.-H."/>
            <person name="Turgeon B."/>
            <person name="Goodwin S."/>
            <person name="Spatafora J."/>
            <person name="Crous P."/>
            <person name="Grigoriev I."/>
        </authorList>
    </citation>
    <scope>NUCLEOTIDE SEQUENCE</scope>
    <source>
        <strain evidence="2">ATCC 36951</strain>
    </source>
</reference>
<evidence type="ECO:0000313" key="2">
    <source>
        <dbReference type="EMBL" id="KAF2164563.1"/>
    </source>
</evidence>
<accession>A0A6A6CCU2</accession>
<feature type="compositionally biased region" description="Low complexity" evidence="1">
    <location>
        <begin position="108"/>
        <end position="122"/>
    </location>
</feature>
<dbReference type="Proteomes" id="UP000799537">
    <property type="component" value="Unassembled WGS sequence"/>
</dbReference>
<feature type="region of interest" description="Disordered" evidence="1">
    <location>
        <begin position="106"/>
        <end position="139"/>
    </location>
</feature>
<evidence type="ECO:0000256" key="1">
    <source>
        <dbReference type="SAM" id="MobiDB-lite"/>
    </source>
</evidence>
<dbReference type="RefSeq" id="XP_033665452.1">
    <property type="nucleotide sequence ID" value="XM_033813283.1"/>
</dbReference>
<sequence>MPLIFRLNNTWTRRVYKFEYETHLRLTSFSFPKHTLLLQSSELTFQTKLVTFDLATSAAGQQAHNFNMGKAPLTNHSNRHAVVINARLYPNGPPNPSTFVRVPRDSYPVPQSAAPPSQRQQVVKASAAPPPRRKSFRTQYPTEPAFLPMVLIRPAPKASYMRVKKWVRDQARVSRGYDALKLAGSSGWQQEGG</sequence>
<dbReference type="GeneID" id="54566555"/>
<dbReference type="EMBL" id="ML993603">
    <property type="protein sequence ID" value="KAF2164563.1"/>
    <property type="molecule type" value="Genomic_DNA"/>
</dbReference>
<organism evidence="2 3">
    <name type="scientific">Zasmidium cellare ATCC 36951</name>
    <dbReference type="NCBI Taxonomy" id="1080233"/>
    <lineage>
        <taxon>Eukaryota</taxon>
        <taxon>Fungi</taxon>
        <taxon>Dikarya</taxon>
        <taxon>Ascomycota</taxon>
        <taxon>Pezizomycotina</taxon>
        <taxon>Dothideomycetes</taxon>
        <taxon>Dothideomycetidae</taxon>
        <taxon>Mycosphaerellales</taxon>
        <taxon>Mycosphaerellaceae</taxon>
        <taxon>Zasmidium</taxon>
    </lineage>
</organism>
<evidence type="ECO:0000313" key="3">
    <source>
        <dbReference type="Proteomes" id="UP000799537"/>
    </source>
</evidence>
<dbReference type="AlphaFoldDB" id="A0A6A6CCU2"/>
<proteinExistence type="predicted"/>
<gene>
    <name evidence="2" type="ORF">M409DRAFT_56399</name>
</gene>
<keyword evidence="3" id="KW-1185">Reference proteome</keyword>